<reference evidence="1" key="1">
    <citation type="submission" date="2020-07" db="EMBL/GenBank/DDBJ databases">
        <title>Draft Genome Sequence of a Deep-Sea Yeast, Naganishia (Cryptococcus) liquefaciens strain N6.</title>
        <authorList>
            <person name="Han Y.W."/>
            <person name="Kajitani R."/>
            <person name="Morimoto H."/>
            <person name="Parhat M."/>
            <person name="Tsubouchi H."/>
            <person name="Bakenova O."/>
            <person name="Ogata M."/>
            <person name="Argunhan B."/>
            <person name="Aoki R."/>
            <person name="Kajiwara S."/>
            <person name="Itoh T."/>
            <person name="Iwasaki H."/>
        </authorList>
    </citation>
    <scope>NUCLEOTIDE SEQUENCE</scope>
    <source>
        <strain evidence="1">N6</strain>
    </source>
</reference>
<comment type="caution">
    <text evidence="1">The sequence shown here is derived from an EMBL/GenBank/DDBJ whole genome shotgun (WGS) entry which is preliminary data.</text>
</comment>
<dbReference type="EMBL" id="BLZA01000030">
    <property type="protein sequence ID" value="GHJ88583.1"/>
    <property type="molecule type" value="Genomic_DNA"/>
</dbReference>
<accession>A0A8H3YGR8</accession>
<organism evidence="1 2">
    <name type="scientific">Naganishia liquefaciens</name>
    <dbReference type="NCBI Taxonomy" id="104408"/>
    <lineage>
        <taxon>Eukaryota</taxon>
        <taxon>Fungi</taxon>
        <taxon>Dikarya</taxon>
        <taxon>Basidiomycota</taxon>
        <taxon>Agaricomycotina</taxon>
        <taxon>Tremellomycetes</taxon>
        <taxon>Filobasidiales</taxon>
        <taxon>Filobasidiaceae</taxon>
        <taxon>Naganishia</taxon>
    </lineage>
</organism>
<proteinExistence type="predicted"/>
<sequence length="295" mass="33358">MVRPLLRHYALVEQKFKYRQKARYQQSIASTQQLDSELEIALQEILKSLPGSEFSSTVVIDLEEMENAAPIPLAGLTATLQQNAKRVGIKPKGPDCRDVIELNEIVEEMIYHLHGDDAGVQLAQGADGLYSPFLADLAIKFNYKRAVSIFTERELRTKFVCNAGKVGDRNQSWRTHYLTSCYFVLKNRGSCGLTGLPLTSEARMPNRMSFGHIQHHENMLSGWSSPRPTTFAQFNPVKVNVQPESWAANALKSDAPQEWIEEYRKLCLEWIVTCRKKAAFWLISEADIPSLISAN</sequence>
<dbReference type="AlphaFoldDB" id="A0A8H3YGR8"/>
<evidence type="ECO:0000313" key="2">
    <source>
        <dbReference type="Proteomes" id="UP000620104"/>
    </source>
</evidence>
<name>A0A8H3YGR8_9TREE</name>
<keyword evidence="2" id="KW-1185">Reference proteome</keyword>
<protein>
    <submittedName>
        <fullName evidence="1">Uncharacterized protein</fullName>
    </submittedName>
</protein>
<dbReference type="Proteomes" id="UP000620104">
    <property type="component" value="Unassembled WGS sequence"/>
</dbReference>
<gene>
    <name evidence="1" type="ORF">NliqN6_4985</name>
</gene>
<evidence type="ECO:0000313" key="1">
    <source>
        <dbReference type="EMBL" id="GHJ88583.1"/>
    </source>
</evidence>